<protein>
    <submittedName>
        <fullName evidence="1">Uncharacterized protein</fullName>
    </submittedName>
</protein>
<dbReference type="EMBL" id="LS423452">
    <property type="protein sequence ID" value="SPS04414.1"/>
    <property type="molecule type" value="Genomic_DNA"/>
</dbReference>
<proteinExistence type="predicted"/>
<accession>A0A2X0RA27</accession>
<organism evidence="1">
    <name type="scientific">Candidatus Nitrotoga fabula</name>
    <dbReference type="NCBI Taxonomy" id="2182327"/>
    <lineage>
        <taxon>Bacteria</taxon>
        <taxon>Pseudomonadati</taxon>
        <taxon>Pseudomonadota</taxon>
        <taxon>Betaproteobacteria</taxon>
        <taxon>Nitrosomonadales</taxon>
        <taxon>Gallionellaceae</taxon>
        <taxon>Candidatus Nitrotoga</taxon>
    </lineage>
</organism>
<gene>
    <name evidence="1" type="ORF">NITFAB_0003</name>
</gene>
<evidence type="ECO:0000313" key="1">
    <source>
        <dbReference type="EMBL" id="SPS04414.1"/>
    </source>
</evidence>
<reference evidence="1" key="1">
    <citation type="submission" date="2018-05" db="EMBL/GenBank/DDBJ databases">
        <authorList>
            <person name="Lanie J.A."/>
            <person name="Ng W.-L."/>
            <person name="Kazmierczak K.M."/>
            <person name="Andrzejewski T.M."/>
            <person name="Davidsen T.M."/>
            <person name="Wayne K.J."/>
            <person name="Tettelin H."/>
            <person name="Glass J.I."/>
            <person name="Rusch D."/>
            <person name="Podicherti R."/>
            <person name="Tsui H.-C.T."/>
            <person name="Winkler M.E."/>
        </authorList>
    </citation>
    <scope>NUCLEOTIDE SEQUENCE</scope>
    <source>
        <strain evidence="1">KNB</strain>
    </source>
</reference>
<dbReference type="AlphaFoldDB" id="A0A2X0RA27"/>
<sequence length="54" mass="6176">MRLYSPPVQNNKRVIAGNVKPAPKNKNHLKQATDFTHLIFPWNHDFSPGVYSNS</sequence>
<name>A0A2X0RA27_9PROT</name>